<evidence type="ECO:0000259" key="3">
    <source>
        <dbReference type="Pfam" id="PF20416"/>
    </source>
</evidence>
<gene>
    <name evidence="5" type="ORF">K505DRAFT_237408</name>
</gene>
<protein>
    <submittedName>
        <fullName evidence="5">U3 snoRNP protein Utp20</fullName>
    </submittedName>
</protein>
<evidence type="ECO:0000313" key="6">
    <source>
        <dbReference type="Proteomes" id="UP000799757"/>
    </source>
</evidence>
<dbReference type="GO" id="GO:0030686">
    <property type="term" value="C:90S preribosome"/>
    <property type="evidence" value="ECO:0007669"/>
    <property type="project" value="TreeGrafter"/>
</dbReference>
<feature type="compositionally biased region" description="Basic residues" evidence="1">
    <location>
        <begin position="2609"/>
        <end position="2624"/>
    </location>
</feature>
<dbReference type="InterPro" id="IPR052575">
    <property type="entry name" value="SSU_processome_comp_20"/>
</dbReference>
<keyword evidence="6" id="KW-1185">Reference proteome</keyword>
<feature type="region of interest" description="Disordered" evidence="1">
    <location>
        <begin position="2586"/>
        <end position="2636"/>
    </location>
</feature>
<evidence type="ECO:0000259" key="2">
    <source>
        <dbReference type="Pfam" id="PF07539"/>
    </source>
</evidence>
<dbReference type="InterPro" id="IPR011989">
    <property type="entry name" value="ARM-like"/>
</dbReference>
<dbReference type="InterPro" id="IPR011430">
    <property type="entry name" value="UTP20_N"/>
</dbReference>
<feature type="region of interest" description="Disordered" evidence="1">
    <location>
        <begin position="1"/>
        <end position="24"/>
    </location>
</feature>
<dbReference type="Gene3D" id="1.25.10.10">
    <property type="entry name" value="Leucine-rich Repeat Variant"/>
    <property type="match status" value="4"/>
</dbReference>
<feature type="domain" description="U3 small nucleolar RNA-associated protein 20 C-terminal" evidence="4">
    <location>
        <begin position="2552"/>
        <end position="2626"/>
    </location>
</feature>
<dbReference type="InterPro" id="IPR016024">
    <property type="entry name" value="ARM-type_fold"/>
</dbReference>
<dbReference type="PANTHER" id="PTHR17695:SF11">
    <property type="entry name" value="SMALL SUBUNIT PROCESSOME COMPONENT 20 HOMOLOG"/>
    <property type="match status" value="1"/>
</dbReference>
<feature type="domain" description="U3 small nucleolar RNA-associated protein 20" evidence="3">
    <location>
        <begin position="1693"/>
        <end position="1911"/>
    </location>
</feature>
<dbReference type="EMBL" id="MU001827">
    <property type="protein sequence ID" value="KAF2796579.1"/>
    <property type="molecule type" value="Genomic_DNA"/>
</dbReference>
<name>A0A6A6XJF5_9PLEO</name>
<proteinExistence type="predicted"/>
<feature type="compositionally biased region" description="Basic and acidic residues" evidence="1">
    <location>
        <begin position="2587"/>
        <end position="2608"/>
    </location>
</feature>
<dbReference type="PANTHER" id="PTHR17695">
    <property type="entry name" value="SMALL SUBUNIT PROCESSOME COMPONENT 20 HOMOLOG"/>
    <property type="match status" value="1"/>
</dbReference>
<sequence length="2636" mass="298017">MAAMSRGAIAKRRAAKHTKGGTATTRKHRFESFSLRIAKLKIEPIRRGRSTIVDDAELDTAFSYFKDALVEWRDLNTSEAFTTFARQVAPLCESLPQVLHHNDRILELLVQYIEKGDAWSAEPLLGLMAHFAHDLGVKFERHFERAVKTVSQLASKHPDFEVIEWSFTCLAWLFKYLSRLLVPDLRPVFDLMAPLLGKEHQKAFVTRFAAEALSFLVRKAGAVYHREKMPLKTIVRHISEQLGALQGSGKDGEFQQGLMSLFADSMRGVQRGLHSSAAAILQELILQTYDKDSATLRTAPLEPIVVGVVTAVIHHSDAENFRPLLDIVLSQTHTPNLALDFAGLSSRLIFVTCGARQGSRIEDWNTVLNALGPLLDALSTSVKPSPTDMQDALSAIAVVFQYCPLDVAIPHVQLLEALSRGVWEKTFLPFCNLFASLGSERFQTLLLPYFKRFVTQKAHEQVPQLCAVLPQLYRSNSLVKGSIQLSSRWQSGMIQEFETLIDDGRPDDDLEQISHRCNDFIEASRVLDVSPEIKSKIANCLFSALGTALLRSSTVDPRPRDILATGNGLRFLVQESKSHDSDHHNSLLDLWPSLCEVSPIYGRSLLFWQALLSLLTMVKAPHDFGSHKEPLRRTLMQCLGSPSHDLRLVALNILEIIIEKDENLQSILATAMMIEQTPLNLENARTISMRIRQLAEKYPVVCSDEWVGEAIPTFCFGLLHVKLAQAWDDACSTLKMMCETKEGEGHVSRLAFEWLSDSHEEMTLISDPNEEIRLPTQYATEFECTNILQLNLRVSKFQDSSENMVHRLKSMFDFQHSRLPFVVAFSRTQALRVLNGLPHVAEKRSRLIVPVLLKWALNQPTTEVSEDHAGQDASEKATLQWTRKDQKAMLSLFSKFTNPKVLFRSGEVYEALLVLLGNGDVEIQKSALQAILTWKYASITRYQENLFNLLDDARFREEISVFMDVDEDESHLQGEHRKQLLPVILRLLYGKVISGKRGQEAKRKAVFIALTRFEEAAVRQFLNIAFGPLGGISILNGAKINEELFEKSLMSPRKQLGMLNMLEDMLNTLKTTLTPFTASIVDPLLYCLITASRGLSTTNSVQDSEDNDQNPQLSLLRTIRQRGFHSLNILVESCPQFSWSVYTSTIIQELVNPRLPQFPIETAQSVSGLLRLFAAWSKSSHTATYLVEYNPDILVKIIDCLDIPSGKDEVKRFILDDVLRSLVTLVRDVDDTSIDVKIQRNRIHSDLLQPYANIILARLGDLLRRSPSKDLLESGVQTVAELAPHVVGSAESRSMLEIATFLLQQPSKRVNAYTKLGLLRIIHEFIPRCDGKDLDELFDTVFDATCTLFSSFQDRTTRTVLCDIIQGLSDHHQDLQLIAGLCYDLNAFSASRLDEPDFDRRSKAFSAINENQGTPFTITQWRPLVYNMLYYIKDDDELSIRVNASMSLRRFIEASLLDGAFKSFLSTALLPGIQRGMRETSELVRVEFLAVLAHLVKLYSDWTPIADLHVLLLGDDEASFFGNVLHIQGHRRLRALRRLASNAPQLQGGNICHILIPLLEHFIFNKAEDEGAHNLAGEAVRSISALSEWLEWPQFRSLMKRFIGYLTSKEDMQKTIIKLLAGMMDSLNQAGRAKGYTRGSIEPTSEVSADDKSVMDVGSPLSTLTKTLPQQDKLTTDISKNILPDLNEFLHKKDESTVSLRVPIAVAVTKVLLVLPPQEIEARLPAVLLDICHILKSRSQEGRDMARNTLAEIATLTGPTYLGFILKALRTALQRGYQLHVLSFTLHYILVKMTDQLKPGDIDYCLTHIVDVIMDDTFGVTGQEKDAEEYISKMKEVKSSKSFDSMDIISRSTKPNHLIVLIRPIKSLLLEKLNVKMVQKIDELLRRIGLGILQNPTVKDRDILVFCYELIQDVYKTDADPGEAKQENSKNRRYLVNMKGAAKSGVRHSTSSHVYKITRFSLDVLRMVLRKFEELQTPHNLSGFLPIMGDALVQGQEEVQIAAMRLLTTIIKVPLAALDMDCPVYVTEAVQTIKGASSPNSEIAQVSLKMISAILRERPNVTIKERDIAHLLKRLVPDLDELDRQGATFGFLRAIMNRKIVITEVYEVMDKVAAMMVTNQTKSSRDLARSNYFHFLMEYPQAKNRFNKQLEFLIRNLRYDYVEGRQSVMEALNLILTKVGDNVLQDVMVMMFIPLIHSMANDDSSNCRTMAGALIKKLFERADSQRLKSFTSDLRSWLEQDEDIGLKRLGIQCWGLYFEVIDHKPKELAFVLDRLQSTVEECLERRDEDDWELIYYSLMVFSKLCKSSPDMTLSPNKESFWATILSCVSYPHAWVKLTTAKLIGIYFADFARTNGDSGLDVLPLKGSQGLHLTEENMVQLTNAFLKNLSIPNVTEELCAQSVRNLAFLARCLAVNGVTWDWQKAEDDDEVDDTVIEALEDASSSDEEWGGFSPPPTETPTQKFKFSSSPPTAIHRLMSRLSGIIRRETKIMKLGSLYPKSATMTLIETLSFKLPIESLSTALPHLLMTLHTLTDPATTIPRSTDQAFNDTYKALIDKAHEIMNTLQKQLGTQEYLKIMGEVQKGIKQRREDRRTKRKVEAITMPERHGKEKKRRHEVQRVKRKEKSAEHRGQRRGW</sequence>
<reference evidence="5" key="1">
    <citation type="journal article" date="2020" name="Stud. Mycol.">
        <title>101 Dothideomycetes genomes: a test case for predicting lifestyles and emergence of pathogens.</title>
        <authorList>
            <person name="Haridas S."/>
            <person name="Albert R."/>
            <person name="Binder M."/>
            <person name="Bloem J."/>
            <person name="Labutti K."/>
            <person name="Salamov A."/>
            <person name="Andreopoulos B."/>
            <person name="Baker S."/>
            <person name="Barry K."/>
            <person name="Bills G."/>
            <person name="Bluhm B."/>
            <person name="Cannon C."/>
            <person name="Castanera R."/>
            <person name="Culley D."/>
            <person name="Daum C."/>
            <person name="Ezra D."/>
            <person name="Gonzalez J."/>
            <person name="Henrissat B."/>
            <person name="Kuo A."/>
            <person name="Liang C."/>
            <person name="Lipzen A."/>
            <person name="Lutzoni F."/>
            <person name="Magnuson J."/>
            <person name="Mondo S."/>
            <person name="Nolan M."/>
            <person name="Ohm R."/>
            <person name="Pangilinan J."/>
            <person name="Park H.-J."/>
            <person name="Ramirez L."/>
            <person name="Alfaro M."/>
            <person name="Sun H."/>
            <person name="Tritt A."/>
            <person name="Yoshinaga Y."/>
            <person name="Zwiers L.-H."/>
            <person name="Turgeon B."/>
            <person name="Goodwin S."/>
            <person name="Spatafora J."/>
            <person name="Crous P."/>
            <person name="Grigoriev I."/>
        </authorList>
    </citation>
    <scope>NUCLEOTIDE SEQUENCE</scope>
    <source>
        <strain evidence="5">CBS 109.77</strain>
    </source>
</reference>
<evidence type="ECO:0000256" key="1">
    <source>
        <dbReference type="SAM" id="MobiDB-lite"/>
    </source>
</evidence>
<dbReference type="Pfam" id="PF23099">
    <property type="entry name" value="UTP20_C"/>
    <property type="match status" value="1"/>
</dbReference>
<dbReference type="Proteomes" id="UP000799757">
    <property type="component" value="Unassembled WGS sequence"/>
</dbReference>
<feature type="compositionally biased region" description="Polar residues" evidence="1">
    <location>
        <begin position="2458"/>
        <end position="2468"/>
    </location>
</feature>
<evidence type="ECO:0000259" key="4">
    <source>
        <dbReference type="Pfam" id="PF23099"/>
    </source>
</evidence>
<dbReference type="Pfam" id="PF07539">
    <property type="entry name" value="UTP20_N"/>
    <property type="match status" value="1"/>
</dbReference>
<feature type="compositionally biased region" description="Basic residues" evidence="1">
    <location>
        <begin position="9"/>
        <end position="24"/>
    </location>
</feature>
<dbReference type="Pfam" id="PF20416">
    <property type="entry name" value="UTP20"/>
    <property type="match status" value="1"/>
</dbReference>
<evidence type="ECO:0000313" key="5">
    <source>
        <dbReference type="EMBL" id="KAF2796579.1"/>
    </source>
</evidence>
<dbReference type="SUPFAM" id="SSF48371">
    <property type="entry name" value="ARM repeat"/>
    <property type="match status" value="2"/>
</dbReference>
<feature type="domain" description="U3 small nucleolar RNA-associated protein 20 N-terminal" evidence="2">
    <location>
        <begin position="880"/>
        <end position="1481"/>
    </location>
</feature>
<feature type="region of interest" description="Disordered" evidence="1">
    <location>
        <begin position="2444"/>
        <end position="2468"/>
    </location>
</feature>
<organism evidence="5 6">
    <name type="scientific">Melanomma pulvis-pyrius CBS 109.77</name>
    <dbReference type="NCBI Taxonomy" id="1314802"/>
    <lineage>
        <taxon>Eukaryota</taxon>
        <taxon>Fungi</taxon>
        <taxon>Dikarya</taxon>
        <taxon>Ascomycota</taxon>
        <taxon>Pezizomycotina</taxon>
        <taxon>Dothideomycetes</taxon>
        <taxon>Pleosporomycetidae</taxon>
        <taxon>Pleosporales</taxon>
        <taxon>Melanommataceae</taxon>
        <taxon>Melanomma</taxon>
    </lineage>
</organism>
<dbReference type="GO" id="GO:0032040">
    <property type="term" value="C:small-subunit processome"/>
    <property type="evidence" value="ECO:0007669"/>
    <property type="project" value="TreeGrafter"/>
</dbReference>
<accession>A0A6A6XJF5</accession>
<dbReference type="OrthoDB" id="360653at2759"/>
<dbReference type="InterPro" id="IPR046523">
    <property type="entry name" value="UTP20_dom"/>
</dbReference>
<dbReference type="InterPro" id="IPR057525">
    <property type="entry name" value="UTP20_C"/>
</dbReference>